<sequence length="113" mass="13010">MNKNKLKSEILKYIQSHDHTSFVEIENVFDELGFDYTGDGAYTSGNNEKIIFWLGWNQQAFNVIAELKRDGYIAMNISEILVYMIDGKLLELPIAKSNNIKHDHWLPVTFSVA</sequence>
<dbReference type="Proteomes" id="UP000009885">
    <property type="component" value="Unassembled WGS sequence"/>
</dbReference>
<keyword evidence="2" id="KW-1185">Reference proteome</keyword>
<name>K9AVD5_9STAP</name>
<dbReference type="AlphaFoldDB" id="K9AVD5"/>
<evidence type="ECO:0000313" key="2">
    <source>
        <dbReference type="Proteomes" id="UP000009885"/>
    </source>
</evidence>
<gene>
    <name evidence="1" type="ORF">C273_11316</name>
</gene>
<evidence type="ECO:0000313" key="1">
    <source>
        <dbReference type="EMBL" id="EKU45390.1"/>
    </source>
</evidence>
<dbReference type="STRING" id="1229783.C273_11316"/>
<organism evidence="1 2">
    <name type="scientific">Staphylococcus massiliensis S46</name>
    <dbReference type="NCBI Taxonomy" id="1229783"/>
    <lineage>
        <taxon>Bacteria</taxon>
        <taxon>Bacillati</taxon>
        <taxon>Bacillota</taxon>
        <taxon>Bacilli</taxon>
        <taxon>Bacillales</taxon>
        <taxon>Staphylococcaceae</taxon>
        <taxon>Staphylococcus</taxon>
    </lineage>
</organism>
<dbReference type="PATRIC" id="fig|1229783.3.peg.2241"/>
<dbReference type="RefSeq" id="WP_009385225.1">
    <property type="nucleotide sequence ID" value="NZ_AMSQ01000031.1"/>
</dbReference>
<accession>K9AVD5</accession>
<protein>
    <submittedName>
        <fullName evidence="1">Pathogenicity island protein</fullName>
    </submittedName>
</protein>
<dbReference type="EMBL" id="AMSQ01000031">
    <property type="protein sequence ID" value="EKU45390.1"/>
    <property type="molecule type" value="Genomic_DNA"/>
</dbReference>
<reference evidence="1 2" key="1">
    <citation type="journal article" date="2013" name="Genome Announc.">
        <title>Genome Sequence of Staphylococcus massiliensis Strain S46, Isolated from the Surface of Healthy Human Skin.</title>
        <authorList>
            <person name="Srivastav R."/>
            <person name="Singh A."/>
            <person name="Jangir P.K."/>
            <person name="Kumari C."/>
            <person name="Muduli S."/>
            <person name="Sharma R."/>
        </authorList>
    </citation>
    <scope>NUCLEOTIDE SEQUENCE [LARGE SCALE GENOMIC DNA]</scope>
    <source>
        <strain evidence="1 2">S46</strain>
    </source>
</reference>
<dbReference type="OrthoDB" id="2066714at2"/>
<comment type="caution">
    <text evidence="1">The sequence shown here is derived from an EMBL/GenBank/DDBJ whole genome shotgun (WGS) entry which is preliminary data.</text>
</comment>
<dbReference type="eggNOG" id="ENOG503350W">
    <property type="taxonomic scope" value="Bacteria"/>
</dbReference>
<proteinExistence type="predicted"/>